<keyword evidence="2" id="KW-0560">Oxidoreductase</keyword>
<dbReference type="InterPro" id="IPR036291">
    <property type="entry name" value="NAD(P)-bd_dom_sf"/>
</dbReference>
<dbReference type="Gene3D" id="3.40.50.720">
    <property type="entry name" value="NAD(P)-binding Rossmann-like Domain"/>
    <property type="match status" value="1"/>
</dbReference>
<dbReference type="PANTHER" id="PTHR43544">
    <property type="entry name" value="SHORT-CHAIN DEHYDROGENASE/REDUCTASE"/>
    <property type="match status" value="1"/>
</dbReference>
<dbReference type="InterPro" id="IPR051468">
    <property type="entry name" value="Fungal_SecMetab_SDRs"/>
</dbReference>
<gene>
    <name evidence="4" type="ORF">WJU16_23755</name>
</gene>
<evidence type="ECO:0000313" key="5">
    <source>
        <dbReference type="Proteomes" id="UP001485459"/>
    </source>
</evidence>
<evidence type="ECO:0000256" key="3">
    <source>
        <dbReference type="RuleBase" id="RU000363"/>
    </source>
</evidence>
<dbReference type="InterPro" id="IPR002347">
    <property type="entry name" value="SDR_fam"/>
</dbReference>
<dbReference type="EMBL" id="CP149822">
    <property type="protein sequence ID" value="WZN40982.1"/>
    <property type="molecule type" value="Genomic_DNA"/>
</dbReference>
<dbReference type="Pfam" id="PF00106">
    <property type="entry name" value="adh_short"/>
    <property type="match status" value="1"/>
</dbReference>
<sequence>MKRQHTALITGANAGIGLALSAKLLGQGYRVIGTSRSGYIDALSHPQFYCLPLDVRDPSSIEACKQALARMATSIDLLINNAGVADDVFQTVPDRPSFENTFSTNVTGLVFFTEAVIGLVPPGGQIINISTDMSLLTEIAVNGPAYRMSKGAVNIYTKMLAQRLADKQVTVTAVHPGWVRTKLGGDQAPMLPEASAAGILDIIFAQKNSGEFRNVATGKHFVL</sequence>
<reference evidence="5" key="1">
    <citation type="submission" date="2024-03" db="EMBL/GenBank/DDBJ databases">
        <title>Chitinophaga horti sp. nov., isolated from garden soil.</title>
        <authorList>
            <person name="Lee D.S."/>
            <person name="Han D.M."/>
            <person name="Baek J.H."/>
            <person name="Choi D.G."/>
            <person name="Jeon J.H."/>
            <person name="Jeon C.O."/>
        </authorList>
    </citation>
    <scope>NUCLEOTIDE SEQUENCE [LARGE SCALE GENOMIC DNA]</scope>
    <source>
        <strain evidence="5">GPA1</strain>
    </source>
</reference>
<accession>A0ABZ2YMI8</accession>
<evidence type="ECO:0000256" key="2">
    <source>
        <dbReference type="ARBA" id="ARBA00023002"/>
    </source>
</evidence>
<keyword evidence="1" id="KW-0521">NADP</keyword>
<organism evidence="4 5">
    <name type="scientific">Chitinophaga pollutisoli</name>
    <dbReference type="NCBI Taxonomy" id="3133966"/>
    <lineage>
        <taxon>Bacteria</taxon>
        <taxon>Pseudomonadati</taxon>
        <taxon>Bacteroidota</taxon>
        <taxon>Chitinophagia</taxon>
        <taxon>Chitinophagales</taxon>
        <taxon>Chitinophagaceae</taxon>
        <taxon>Chitinophaga</taxon>
    </lineage>
</organism>
<proteinExistence type="inferred from homology"/>
<dbReference type="PRINTS" id="PR00081">
    <property type="entry name" value="GDHRDH"/>
</dbReference>
<protein>
    <submittedName>
        <fullName evidence="4">SDR family NAD(P)-dependent oxidoreductase</fullName>
    </submittedName>
</protein>
<dbReference type="SUPFAM" id="SSF51735">
    <property type="entry name" value="NAD(P)-binding Rossmann-fold domains"/>
    <property type="match status" value="1"/>
</dbReference>
<comment type="similarity">
    <text evidence="3">Belongs to the short-chain dehydrogenases/reductases (SDR) family.</text>
</comment>
<keyword evidence="5" id="KW-1185">Reference proteome</keyword>
<dbReference type="PRINTS" id="PR00080">
    <property type="entry name" value="SDRFAMILY"/>
</dbReference>
<dbReference type="PANTHER" id="PTHR43544:SF7">
    <property type="entry name" value="NADB-LER2"/>
    <property type="match status" value="1"/>
</dbReference>
<evidence type="ECO:0000256" key="1">
    <source>
        <dbReference type="ARBA" id="ARBA00022857"/>
    </source>
</evidence>
<name>A0ABZ2YMI8_9BACT</name>
<evidence type="ECO:0000313" key="4">
    <source>
        <dbReference type="EMBL" id="WZN40982.1"/>
    </source>
</evidence>
<dbReference type="RefSeq" id="WP_341835845.1">
    <property type="nucleotide sequence ID" value="NZ_CP149822.1"/>
</dbReference>
<dbReference type="Proteomes" id="UP001485459">
    <property type="component" value="Chromosome"/>
</dbReference>